<keyword evidence="4 7" id="KW-0804">Transcription</keyword>
<dbReference type="GO" id="GO:0008270">
    <property type="term" value="F:zinc ion binding"/>
    <property type="evidence" value="ECO:0007669"/>
    <property type="project" value="UniProtKB-KW"/>
</dbReference>
<feature type="binding site" evidence="5">
    <location>
        <position position="31"/>
    </location>
    <ligand>
        <name>Zn(2+)</name>
        <dbReference type="ChEBI" id="CHEBI:29105"/>
        <label>1</label>
    </ligand>
</feature>
<dbReference type="Gene3D" id="2.20.25.10">
    <property type="match status" value="1"/>
</dbReference>
<dbReference type="Proteomes" id="UP000886523">
    <property type="component" value="Unassembled WGS sequence"/>
</dbReference>
<name>A0A9P6DMJ9_9AGAM</name>
<gene>
    <name evidence="9" type="ORF">BS47DRAFT_359482</name>
</gene>
<keyword evidence="4" id="KW-0539">Nucleus</keyword>
<dbReference type="OrthoDB" id="10056816at2759"/>
<dbReference type="Pfam" id="PF01096">
    <property type="entry name" value="Zn_ribbon_TFIIS"/>
    <property type="match status" value="1"/>
</dbReference>
<dbReference type="SMART" id="SM00661">
    <property type="entry name" value="RPOL9"/>
    <property type="match status" value="1"/>
</dbReference>
<evidence type="ECO:0000256" key="7">
    <source>
        <dbReference type="RuleBase" id="RU003474"/>
    </source>
</evidence>
<dbReference type="GO" id="GO:0055029">
    <property type="term" value="C:nuclear DNA-directed RNA polymerase complex"/>
    <property type="evidence" value="ECO:0007669"/>
    <property type="project" value="UniProtKB-ARBA"/>
</dbReference>
<keyword evidence="10" id="KW-1185">Reference proteome</keyword>
<comment type="function">
    <text evidence="4">DNA-dependent RNA polymerase catalyzes the transcription of DNA into RNA using the four ribonucleoside triphosphates as substrates.</text>
</comment>
<dbReference type="SUPFAM" id="SSF57783">
    <property type="entry name" value="Zinc beta-ribbon"/>
    <property type="match status" value="1"/>
</dbReference>
<evidence type="ECO:0000313" key="9">
    <source>
        <dbReference type="EMBL" id="KAF9506977.1"/>
    </source>
</evidence>
<feature type="binding site" evidence="5">
    <location>
        <position position="100"/>
    </location>
    <ligand>
        <name>Zn(2+)</name>
        <dbReference type="ChEBI" id="CHEBI:29105"/>
        <label>2</label>
    </ligand>
</feature>
<dbReference type="PANTHER" id="PTHR11239:SF14">
    <property type="entry name" value="DNA-DIRECTED RNA POLYMERASE I SUBUNIT RPA12"/>
    <property type="match status" value="1"/>
</dbReference>
<evidence type="ECO:0000259" key="8">
    <source>
        <dbReference type="PROSITE" id="PS51133"/>
    </source>
</evidence>
<evidence type="ECO:0000313" key="10">
    <source>
        <dbReference type="Proteomes" id="UP000886523"/>
    </source>
</evidence>
<evidence type="ECO:0000256" key="6">
    <source>
        <dbReference type="PIRSR" id="PIRSR005586-2"/>
    </source>
</evidence>
<dbReference type="PROSITE" id="PS51133">
    <property type="entry name" value="ZF_TFIIS_2"/>
    <property type="match status" value="1"/>
</dbReference>
<dbReference type="InterPro" id="IPR001529">
    <property type="entry name" value="Zn_ribbon_RPB9"/>
</dbReference>
<proteinExistence type="inferred from homology"/>
<feature type="binding site" evidence="5">
    <location>
        <position position="28"/>
    </location>
    <ligand>
        <name>Zn(2+)</name>
        <dbReference type="ChEBI" id="CHEBI:29105"/>
        <label>1</label>
    </ligand>
</feature>
<dbReference type="InterPro" id="IPR001222">
    <property type="entry name" value="Znf_TFIIS"/>
</dbReference>
<keyword evidence="4 7" id="KW-0240">DNA-directed RNA polymerase</keyword>
<dbReference type="GO" id="GO:0005736">
    <property type="term" value="C:RNA polymerase I complex"/>
    <property type="evidence" value="ECO:0007669"/>
    <property type="project" value="TreeGrafter"/>
</dbReference>
<comment type="subcellular location">
    <subcellularLocation>
        <location evidence="4">Nucleus</location>
    </subcellularLocation>
</comment>
<feature type="binding site" evidence="5">
    <location>
        <position position="46"/>
    </location>
    <ligand>
        <name>Zn(2+)</name>
        <dbReference type="ChEBI" id="CHEBI:29105"/>
        <label>1</label>
    </ligand>
</feature>
<dbReference type="PANTHER" id="PTHR11239">
    <property type="entry name" value="DNA-DIRECTED RNA POLYMERASE"/>
    <property type="match status" value="1"/>
</dbReference>
<evidence type="ECO:0000256" key="4">
    <source>
        <dbReference type="PIRNR" id="PIRNR005586"/>
    </source>
</evidence>
<protein>
    <recommendedName>
        <fullName evidence="4">DNA-directed RNA polymerase subunit</fullName>
    </recommendedName>
</protein>
<keyword evidence="2 6" id="KW-0863">Zinc-finger</keyword>
<dbReference type="PROSITE" id="PS00466">
    <property type="entry name" value="ZF_TFIIS_1"/>
    <property type="match status" value="1"/>
</dbReference>
<reference evidence="9" key="1">
    <citation type="journal article" date="2020" name="Nat. Commun.">
        <title>Large-scale genome sequencing of mycorrhizal fungi provides insights into the early evolution of symbiotic traits.</title>
        <authorList>
            <person name="Miyauchi S."/>
            <person name="Kiss E."/>
            <person name="Kuo A."/>
            <person name="Drula E."/>
            <person name="Kohler A."/>
            <person name="Sanchez-Garcia M."/>
            <person name="Morin E."/>
            <person name="Andreopoulos B."/>
            <person name="Barry K.W."/>
            <person name="Bonito G."/>
            <person name="Buee M."/>
            <person name="Carver A."/>
            <person name="Chen C."/>
            <person name="Cichocki N."/>
            <person name="Clum A."/>
            <person name="Culley D."/>
            <person name="Crous P.W."/>
            <person name="Fauchery L."/>
            <person name="Girlanda M."/>
            <person name="Hayes R.D."/>
            <person name="Keri Z."/>
            <person name="LaButti K."/>
            <person name="Lipzen A."/>
            <person name="Lombard V."/>
            <person name="Magnuson J."/>
            <person name="Maillard F."/>
            <person name="Murat C."/>
            <person name="Nolan M."/>
            <person name="Ohm R.A."/>
            <person name="Pangilinan J."/>
            <person name="Pereira M.F."/>
            <person name="Perotto S."/>
            <person name="Peter M."/>
            <person name="Pfister S."/>
            <person name="Riley R."/>
            <person name="Sitrit Y."/>
            <person name="Stielow J.B."/>
            <person name="Szollosi G."/>
            <person name="Zifcakova L."/>
            <person name="Stursova M."/>
            <person name="Spatafora J.W."/>
            <person name="Tedersoo L."/>
            <person name="Vaario L.M."/>
            <person name="Yamada A."/>
            <person name="Yan M."/>
            <person name="Wang P."/>
            <person name="Xu J."/>
            <person name="Bruns T."/>
            <person name="Baldrian P."/>
            <person name="Vilgalys R."/>
            <person name="Dunand C."/>
            <person name="Henrissat B."/>
            <person name="Grigoriev I.V."/>
            <person name="Hibbett D."/>
            <person name="Nagy L.G."/>
            <person name="Martin F.M."/>
        </authorList>
    </citation>
    <scope>NUCLEOTIDE SEQUENCE</scope>
    <source>
        <strain evidence="9">UP504</strain>
    </source>
</reference>
<feature type="zinc finger region" description="C4-type" evidence="6">
    <location>
        <begin position="28"/>
        <end position="49"/>
    </location>
</feature>
<dbReference type="GO" id="GO:0006363">
    <property type="term" value="P:termination of RNA polymerase I transcription"/>
    <property type="evidence" value="ECO:0007669"/>
    <property type="project" value="TreeGrafter"/>
</dbReference>
<dbReference type="GO" id="GO:0003676">
    <property type="term" value="F:nucleic acid binding"/>
    <property type="evidence" value="ECO:0007669"/>
    <property type="project" value="InterPro"/>
</dbReference>
<dbReference type="GO" id="GO:0003899">
    <property type="term" value="F:DNA-directed RNA polymerase activity"/>
    <property type="evidence" value="ECO:0007669"/>
    <property type="project" value="InterPro"/>
</dbReference>
<keyword evidence="3 5" id="KW-0862">Zinc</keyword>
<evidence type="ECO:0000256" key="3">
    <source>
        <dbReference type="ARBA" id="ARBA00022833"/>
    </source>
</evidence>
<sequence>MDVGTCRASFIRNSHLMKAHKIGSLLFCPDCGTLLDLPGKEEYVECEQCGHREPVSSYENTVVTTRSHPDAFPSALKLKRTTQTKIHEGADLGTKCSEMCPKCGNGESWYREAQTRSADEGTTISYTCADKTCSHSWKINN</sequence>
<feature type="binding site" evidence="5">
    <location>
        <position position="49"/>
    </location>
    <ligand>
        <name>Zn(2+)</name>
        <dbReference type="ChEBI" id="CHEBI:29105"/>
        <label>1</label>
    </ligand>
</feature>
<keyword evidence="1 5" id="KW-0479">Metal-binding</keyword>
<evidence type="ECO:0000256" key="1">
    <source>
        <dbReference type="ARBA" id="ARBA00022723"/>
    </source>
</evidence>
<feature type="binding site" evidence="5">
    <location>
        <position position="133"/>
    </location>
    <ligand>
        <name>Zn(2+)</name>
        <dbReference type="ChEBI" id="CHEBI:29105"/>
        <label>2</label>
    </ligand>
</feature>
<dbReference type="SMART" id="SM00440">
    <property type="entry name" value="ZnF_C2C2"/>
    <property type="match status" value="1"/>
</dbReference>
<accession>A0A9P6DMJ9</accession>
<dbReference type="InterPro" id="IPR012164">
    <property type="entry name" value="Rpa12/Rpb9/Rpc10/TFS"/>
</dbReference>
<dbReference type="PIRSF" id="PIRSF005586">
    <property type="entry name" value="RNApol_RpoM"/>
    <property type="match status" value="1"/>
</dbReference>
<feature type="domain" description="TFIIS-type" evidence="8">
    <location>
        <begin position="96"/>
        <end position="138"/>
    </location>
</feature>
<comment type="similarity">
    <text evidence="4 7">Belongs to the archaeal rpoM/eukaryotic RPA12/RPB9/RPC11 RNA polymerase family.</text>
</comment>
<evidence type="ECO:0000256" key="2">
    <source>
        <dbReference type="ARBA" id="ARBA00022771"/>
    </source>
</evidence>
<dbReference type="EMBL" id="MU129093">
    <property type="protein sequence ID" value="KAF9506977.1"/>
    <property type="molecule type" value="Genomic_DNA"/>
</dbReference>
<dbReference type="Pfam" id="PF02150">
    <property type="entry name" value="Zn_ribbon_RPB9"/>
    <property type="match status" value="1"/>
</dbReference>
<comment type="caution">
    <text evidence="9">The sequence shown here is derived from an EMBL/GenBank/DDBJ whole genome shotgun (WGS) entry which is preliminary data.</text>
</comment>
<organism evidence="9 10">
    <name type="scientific">Hydnum rufescens UP504</name>
    <dbReference type="NCBI Taxonomy" id="1448309"/>
    <lineage>
        <taxon>Eukaryota</taxon>
        <taxon>Fungi</taxon>
        <taxon>Dikarya</taxon>
        <taxon>Basidiomycota</taxon>
        <taxon>Agaricomycotina</taxon>
        <taxon>Agaricomycetes</taxon>
        <taxon>Cantharellales</taxon>
        <taxon>Hydnaceae</taxon>
        <taxon>Hydnum</taxon>
    </lineage>
</organism>
<evidence type="ECO:0000256" key="5">
    <source>
        <dbReference type="PIRSR" id="PIRSR005586-1"/>
    </source>
</evidence>
<dbReference type="AlphaFoldDB" id="A0A9P6DMJ9"/>
<feature type="binding site" evidence="5">
    <location>
        <position position="128"/>
    </location>
    <ligand>
        <name>Zn(2+)</name>
        <dbReference type="ChEBI" id="CHEBI:29105"/>
        <label>2</label>
    </ligand>
</feature>
<feature type="binding site" evidence="5">
    <location>
        <position position="103"/>
    </location>
    <ligand>
        <name>Zn(2+)</name>
        <dbReference type="ChEBI" id="CHEBI:29105"/>
        <label>2</label>
    </ligand>
</feature>